<reference evidence="2" key="2">
    <citation type="submission" date="2025-09" db="UniProtKB">
        <authorList>
            <consortium name="Ensembl"/>
        </authorList>
    </citation>
    <scope>IDENTIFICATION</scope>
</reference>
<sequence>MKSPRRCCSEEGLLQVTILLSLAGLRLDLDLSLLRAPAGSFHASWVPPGAAWLAGCSPPHPKCPEQDWGDPASRQRLLLLREVRALGGPYIPSTRVDAWLVHAVAGEGHGALPSPGSGAGGAGPSETSTQEPRGQTRSARGSSLQQQAGEEGDGGASAGPPGGEAAPGGSDCPAIEVRDSGGHGASLVGWGLEFRNSWGTHGAGKVEINIFFFMPFLQVK</sequence>
<dbReference type="AlphaFoldDB" id="A0A8C8RNY2"/>
<feature type="compositionally biased region" description="Polar residues" evidence="1">
    <location>
        <begin position="126"/>
        <end position="147"/>
    </location>
</feature>
<accession>A0A8C8RNY2</accession>
<evidence type="ECO:0000313" key="2">
    <source>
        <dbReference type="Ensembl" id="ENSPCEP00000007428.1"/>
    </source>
</evidence>
<dbReference type="Ensembl" id="ENSPCET00000007696.1">
    <property type="protein sequence ID" value="ENSPCEP00000007428.1"/>
    <property type="gene ID" value="ENSPCEG00000005964.1"/>
</dbReference>
<evidence type="ECO:0000256" key="1">
    <source>
        <dbReference type="SAM" id="MobiDB-lite"/>
    </source>
</evidence>
<evidence type="ECO:0000313" key="3">
    <source>
        <dbReference type="Proteomes" id="UP000694393"/>
    </source>
</evidence>
<feature type="region of interest" description="Disordered" evidence="1">
    <location>
        <begin position="110"/>
        <end position="178"/>
    </location>
</feature>
<reference evidence="2" key="1">
    <citation type="submission" date="2025-08" db="UniProtKB">
        <authorList>
            <consortium name="Ensembl"/>
        </authorList>
    </citation>
    <scope>IDENTIFICATION</scope>
</reference>
<name>A0A8C8RNY2_9SAUR</name>
<feature type="compositionally biased region" description="Gly residues" evidence="1">
    <location>
        <begin position="154"/>
        <end position="166"/>
    </location>
</feature>
<proteinExistence type="predicted"/>
<keyword evidence="3" id="KW-1185">Reference proteome</keyword>
<protein>
    <submittedName>
        <fullName evidence="2">Uncharacterized protein</fullName>
    </submittedName>
</protein>
<organism evidence="2 3">
    <name type="scientific">Pelusios castaneus</name>
    <name type="common">West African mud turtle</name>
    <dbReference type="NCBI Taxonomy" id="367368"/>
    <lineage>
        <taxon>Eukaryota</taxon>
        <taxon>Metazoa</taxon>
        <taxon>Chordata</taxon>
        <taxon>Craniata</taxon>
        <taxon>Vertebrata</taxon>
        <taxon>Euteleostomi</taxon>
        <taxon>Archelosauria</taxon>
        <taxon>Testudinata</taxon>
        <taxon>Testudines</taxon>
        <taxon>Pleurodira</taxon>
        <taxon>Pelomedusidae</taxon>
        <taxon>Pelusios</taxon>
    </lineage>
</organism>
<dbReference type="Proteomes" id="UP000694393">
    <property type="component" value="Unplaced"/>
</dbReference>